<comment type="caution">
    <text evidence="2">The sequence shown here is derived from an EMBL/GenBank/DDBJ whole genome shotgun (WGS) entry which is preliminary data.</text>
</comment>
<accession>A0A080LZY5</accession>
<proteinExistence type="predicted"/>
<feature type="transmembrane region" description="Helical" evidence="1">
    <location>
        <begin position="12"/>
        <end position="34"/>
    </location>
</feature>
<protein>
    <submittedName>
        <fullName evidence="2">Uncharacterized protein</fullName>
    </submittedName>
</protein>
<keyword evidence="1" id="KW-0472">Membrane</keyword>
<name>A0A080LZY5_9PROT</name>
<keyword evidence="1" id="KW-1133">Transmembrane helix</keyword>
<dbReference type="AlphaFoldDB" id="A0A080LZY5"/>
<evidence type="ECO:0000313" key="3">
    <source>
        <dbReference type="Proteomes" id="UP000020077"/>
    </source>
</evidence>
<organism evidence="2 3">
    <name type="scientific">Candidatus Accumulibacter phosphatis</name>
    <dbReference type="NCBI Taxonomy" id="327160"/>
    <lineage>
        <taxon>Bacteria</taxon>
        <taxon>Pseudomonadati</taxon>
        <taxon>Pseudomonadota</taxon>
        <taxon>Betaproteobacteria</taxon>
        <taxon>Candidatus Accumulibacter</taxon>
    </lineage>
</organism>
<evidence type="ECO:0000313" key="2">
    <source>
        <dbReference type="EMBL" id="KFB74508.1"/>
    </source>
</evidence>
<dbReference type="EMBL" id="JDVG02000023">
    <property type="protein sequence ID" value="KFB74508.1"/>
    <property type="molecule type" value="Genomic_DNA"/>
</dbReference>
<gene>
    <name evidence="2" type="ORF">AW09_000174</name>
</gene>
<reference evidence="2 3" key="1">
    <citation type="submission" date="2014-02" db="EMBL/GenBank/DDBJ databases">
        <title>Expanding our view of genomic diversity in Candidatus Accumulibacter clades.</title>
        <authorList>
            <person name="Skennerton C.T."/>
            <person name="Barr J.J."/>
            <person name="Slater F.R."/>
            <person name="Bond P.L."/>
            <person name="Tyson G.W."/>
        </authorList>
    </citation>
    <scope>NUCLEOTIDE SEQUENCE [LARGE SCALE GENOMIC DNA]</scope>
    <source>
        <strain evidence="3">BA-91</strain>
    </source>
</reference>
<dbReference type="Proteomes" id="UP000020077">
    <property type="component" value="Unassembled WGS sequence"/>
</dbReference>
<keyword evidence="1" id="KW-0812">Transmembrane</keyword>
<evidence type="ECO:0000256" key="1">
    <source>
        <dbReference type="SAM" id="Phobius"/>
    </source>
</evidence>
<sequence>MTNTPIHAIDEITIPLPATGLSLFFTAGIAARAWE</sequence>